<protein>
    <recommendedName>
        <fullName evidence="3">Peptidase C39-like domain-containing protein</fullName>
    </recommendedName>
</protein>
<evidence type="ECO:0000313" key="2">
    <source>
        <dbReference type="Proteomes" id="UP000006889"/>
    </source>
</evidence>
<accession>E4Q5C9</accession>
<name>E4Q5C9_CALOW</name>
<proteinExistence type="predicted"/>
<dbReference type="Pfam" id="PF12385">
    <property type="entry name" value="Peptidase_C70"/>
    <property type="match status" value="1"/>
</dbReference>
<gene>
    <name evidence="1" type="ordered locus">Calow_1884</name>
</gene>
<keyword evidence="2" id="KW-1185">Reference proteome</keyword>
<organism evidence="1 2">
    <name type="scientific">Caldicellulosiruptor owensensis (strain ATCC 700167 / DSM 13100 / OL)</name>
    <dbReference type="NCBI Taxonomy" id="632518"/>
    <lineage>
        <taxon>Bacteria</taxon>
        <taxon>Bacillati</taxon>
        <taxon>Bacillota</taxon>
        <taxon>Bacillota incertae sedis</taxon>
        <taxon>Caldicellulosiruptorales</taxon>
        <taxon>Caldicellulosiruptoraceae</taxon>
        <taxon>Caldicellulosiruptor</taxon>
    </lineage>
</organism>
<dbReference type="Proteomes" id="UP000006889">
    <property type="component" value="Chromosome"/>
</dbReference>
<reference evidence="1 2" key="2">
    <citation type="journal article" date="2011" name="J. Bacteriol.">
        <title>Complete genome sequences for the anaerobic, extremely thermophilic plant biomass-degrading bacteria Caldicellulosiruptor hydrothermalis, Caldicellulosiruptor kristjanssonii, Caldicellulosiruptor kronotskyensis, Caldicellulosiruptor owensenis, and Caldicellulosiruptor lactoaceticus.</title>
        <authorList>
            <person name="Blumer-Schuette S.E."/>
            <person name="Ozdemir I."/>
            <person name="Mistry D."/>
            <person name="Lucas S."/>
            <person name="Lapidus A."/>
            <person name="Cheng J.F."/>
            <person name="Goodwin L.A."/>
            <person name="Pitluck S."/>
            <person name="Land M.L."/>
            <person name="Hauser L.J."/>
            <person name="Woyke T."/>
            <person name="Mikhailova N."/>
            <person name="Pati A."/>
            <person name="Kyrpides N.C."/>
            <person name="Ivanova N."/>
            <person name="Detter J.C."/>
            <person name="Walston-Davenport K."/>
            <person name="Han S."/>
            <person name="Adams M.W."/>
            <person name="Kelly R.M."/>
        </authorList>
    </citation>
    <scope>NUCLEOTIDE SEQUENCE [LARGE SCALE GENOMIC DNA]</scope>
    <source>
        <strain evidence="2">ATCC 700167 / DSM 13100 / OL</strain>
    </source>
</reference>
<dbReference type="InterPro" id="IPR022118">
    <property type="entry name" value="Peptidase_C70_AvrRpt2"/>
</dbReference>
<dbReference type="OrthoDB" id="123420at2"/>
<dbReference type="EMBL" id="CP002216">
    <property type="protein sequence ID" value="ADQ05413.1"/>
    <property type="molecule type" value="Genomic_DNA"/>
</dbReference>
<dbReference type="eggNOG" id="COG3271">
    <property type="taxonomic scope" value="Bacteria"/>
</dbReference>
<sequence>MVKKLLKKGRYRKITISAIVFFTMILLNLSIAFAENTVTYVELPVKKVRQAYSNWCWAAGSESILYYCSRYLGFGREATQWDIVLYVYGSYVNQGATLYDIQRALSYYGVGSSRMYPVSGNTITYGQICQQIINLQSPIGISVVTPSAHFAVLCGVWQYFDSNGSLVNCVRIMDPWSGSVITVKDEELRDTNYNWDLLDAIRVYRP</sequence>
<dbReference type="KEGG" id="cow:Calow_1884"/>
<evidence type="ECO:0000313" key="1">
    <source>
        <dbReference type="EMBL" id="ADQ05413.1"/>
    </source>
</evidence>
<dbReference type="AlphaFoldDB" id="E4Q5C9"/>
<dbReference type="RefSeq" id="WP_013412737.1">
    <property type="nucleotide sequence ID" value="NC_014657.1"/>
</dbReference>
<reference key="1">
    <citation type="submission" date="2010-09" db="EMBL/GenBank/DDBJ databases">
        <title>Complete sequence of Caldicellulosiruptor owensensis OL.</title>
        <authorList>
            <consortium name="US DOE Joint Genome Institute"/>
            <person name="Lucas S."/>
            <person name="Copeland A."/>
            <person name="Lapidus A."/>
            <person name="Cheng J.-F."/>
            <person name="Bruce D."/>
            <person name="Goodwin L."/>
            <person name="Pitluck S."/>
            <person name="Davenport K."/>
            <person name="Detter J.C."/>
            <person name="Han C."/>
            <person name="Tapia R."/>
            <person name="Land M."/>
            <person name="Hauser L."/>
            <person name="Chang Y.-J."/>
            <person name="Jeffries C."/>
            <person name="Kyrpides N."/>
            <person name="Ivanova N."/>
            <person name="Mikhailova N."/>
            <person name="Blumer-Schuette S.E."/>
            <person name="Kelly R.M."/>
            <person name="Woyke T."/>
        </authorList>
    </citation>
    <scope>NUCLEOTIDE SEQUENCE</scope>
    <source>
        <strain>OL</strain>
    </source>
</reference>
<dbReference type="HOGENOM" id="CLU_1324407_0_0_9"/>
<evidence type="ECO:0008006" key="3">
    <source>
        <dbReference type="Google" id="ProtNLM"/>
    </source>
</evidence>